<reference evidence="2" key="1">
    <citation type="submission" date="2020-05" db="EMBL/GenBank/DDBJ databases">
        <authorList>
            <person name="Chiriac C."/>
            <person name="Salcher M."/>
            <person name="Ghai R."/>
            <person name="Kavagutti S V."/>
        </authorList>
    </citation>
    <scope>NUCLEOTIDE SEQUENCE</scope>
</reference>
<gene>
    <name evidence="2" type="ORF">UFOPK3402_01838</name>
</gene>
<sequence>MMPVSASIARSEPGSNRPATTWAMATPVMTMVPAAMSNAGMASSPIMRRPMRCSASSRRFCAATPRAMMPSSEPEALIDSTCERAAAIIAPTSTVSTITFAASFLALSKEPRSTSAVTAAMARATTPVATSMTSRTISAVTQVRTAALSVIVSAEIPTLISSMRKARCAIADAPRWAWKAAGNRRSRCTTDAESRSDTFVESRMDSRP</sequence>
<protein>
    <submittedName>
        <fullName evidence="2">Unannotated protein</fullName>
    </submittedName>
</protein>
<name>A0A6J7EQX6_9ZZZZ</name>
<dbReference type="AlphaFoldDB" id="A0A6J7EQX6"/>
<organism evidence="2">
    <name type="scientific">freshwater metagenome</name>
    <dbReference type="NCBI Taxonomy" id="449393"/>
    <lineage>
        <taxon>unclassified sequences</taxon>
        <taxon>metagenomes</taxon>
        <taxon>ecological metagenomes</taxon>
    </lineage>
</organism>
<evidence type="ECO:0000256" key="1">
    <source>
        <dbReference type="SAM" id="MobiDB-lite"/>
    </source>
</evidence>
<accession>A0A6J7EQX6</accession>
<feature type="region of interest" description="Disordered" evidence="1">
    <location>
        <begin position="1"/>
        <end position="20"/>
    </location>
</feature>
<feature type="region of interest" description="Disordered" evidence="1">
    <location>
        <begin position="185"/>
        <end position="208"/>
    </location>
</feature>
<evidence type="ECO:0000313" key="2">
    <source>
        <dbReference type="EMBL" id="CAB4885982.1"/>
    </source>
</evidence>
<dbReference type="EMBL" id="CAFBLS010000291">
    <property type="protein sequence ID" value="CAB4885982.1"/>
    <property type="molecule type" value="Genomic_DNA"/>
</dbReference>
<proteinExistence type="predicted"/>
<feature type="compositionally biased region" description="Basic and acidic residues" evidence="1">
    <location>
        <begin position="188"/>
        <end position="208"/>
    </location>
</feature>